<sequence>MLKKEGVAVVETILKPMLSKQNSNSRSDGLDDEASHYNELERELHNLQQQTLLDFRSKKLPPRFDNICTDGLNIHGTAEEVHADGTAGGPARALVFSANVVKAKVNSRFSASYSGVDHAVAAPQLYVAVVQLDQLGLAALGEERSPLNLYLIINNPESQIYNHDDAVRMVPPPTVLAEAAEFAGGRWQHMRVAVQVCARACAAGLTSHAPWLAFGLQRTQGQVGAKLRDTKRRVVRVGIGQVCGGGFGSPVTDGAREPASGRWAAGCGSLRAGPGPPGPGRPPPRRTTTPGGSAMLAVARLSNGALTETPQTSKVSLCERGTPIGSHIKRVSLIINDDMVYNDESGMTSPLNRTTTKSAFSGSPGLKMMENGTFIKEMLKLAKDLMKMTSSFFPCQTGQNRENVPSKERNSVVARLPVSRILESVKDDIERTMRSSPLKDIFQRRDVTDDADIRVERRACEGFTLAWNRIDEIVIERVDDPFEVKLLRDKTTNFFEEMNIRRVRKGRTMLDAKRSRAAPPPRTRLVACCLAGLRILALAEPSTATEHNAATRRAPGHRRGQSLAPRMGRRVHYVCGAAVVLNQVSRPIVGSLGPARVVGQSETYLFPRTTDCQLRQVHLYSSTCLWTLTTPPRKWRSLWTDLVLDWTNGEECVQAEQNKEHDSYRAFRSQGLDLHLSMDTKPIEGDGPVLLLYGEHAALVLRESEADLIGHHKTDPPRGRAFNNMRPRRPQLSRQLQERVRITHAAQSTGFYWSSSSMQRGIEMLVCARHVRALPPPPVAGAGRGLAHPPERARCGATLCSSVLSPAAMEKCYCLSVRRVSVRPRGRAGEGSRPSAHRLAVHDLRGAWTKLNRDLGQLKKKSINKGVEGGREKPTTSPKHQREGDVVSPPPATTQVGLSGCGGGANMLAALVAEAGEAGGDAPRGVQRRGWLERNDAPQHTHAHTHTAHGRHPAGRRKLTHRLSQETSQWGGGSLWRRSRKKTVGQGAEISTLPDVPRLVGSGHSAGGVIGSTVGGPPLTLDWQTAPAYSVLGVRVSFYYVSHEEGEAGGSGGAGWAESPPPYGLLHPHASRP</sequence>
<reference evidence="2" key="1">
    <citation type="submission" date="2021-09" db="EMBL/GenBank/DDBJ databases">
        <authorList>
            <person name="Martin H S."/>
        </authorList>
    </citation>
    <scope>NUCLEOTIDE SEQUENCE</scope>
</reference>
<keyword evidence="3" id="KW-1185">Reference proteome</keyword>
<protein>
    <submittedName>
        <fullName evidence="2">(African queen) hypothetical protein</fullName>
    </submittedName>
</protein>
<dbReference type="AlphaFoldDB" id="A0A8J2W7N5"/>
<organism evidence="2 3">
    <name type="scientific">Danaus chrysippus</name>
    <name type="common">African queen</name>
    <dbReference type="NCBI Taxonomy" id="151541"/>
    <lineage>
        <taxon>Eukaryota</taxon>
        <taxon>Metazoa</taxon>
        <taxon>Ecdysozoa</taxon>
        <taxon>Arthropoda</taxon>
        <taxon>Hexapoda</taxon>
        <taxon>Insecta</taxon>
        <taxon>Pterygota</taxon>
        <taxon>Neoptera</taxon>
        <taxon>Endopterygota</taxon>
        <taxon>Lepidoptera</taxon>
        <taxon>Glossata</taxon>
        <taxon>Ditrysia</taxon>
        <taxon>Papilionoidea</taxon>
        <taxon>Nymphalidae</taxon>
        <taxon>Danainae</taxon>
        <taxon>Danaini</taxon>
        <taxon>Danaina</taxon>
        <taxon>Danaus</taxon>
        <taxon>Anosia</taxon>
    </lineage>
</organism>
<dbReference type="EMBL" id="CAKASE010000083">
    <property type="protein sequence ID" value="CAG9585055.1"/>
    <property type="molecule type" value="Genomic_DNA"/>
</dbReference>
<feature type="region of interest" description="Disordered" evidence="1">
    <location>
        <begin position="857"/>
        <end position="899"/>
    </location>
</feature>
<evidence type="ECO:0000256" key="1">
    <source>
        <dbReference type="SAM" id="MobiDB-lite"/>
    </source>
</evidence>
<dbReference type="Proteomes" id="UP000789524">
    <property type="component" value="Unassembled WGS sequence"/>
</dbReference>
<evidence type="ECO:0000313" key="3">
    <source>
        <dbReference type="Proteomes" id="UP000789524"/>
    </source>
</evidence>
<feature type="region of interest" description="Disordered" evidence="1">
    <location>
        <begin position="937"/>
        <end position="958"/>
    </location>
</feature>
<dbReference type="OrthoDB" id="1562405at2759"/>
<feature type="compositionally biased region" description="Basic residues" evidence="1">
    <location>
        <begin position="941"/>
        <end position="958"/>
    </location>
</feature>
<dbReference type="InterPro" id="IPR045167">
    <property type="entry name" value="Hobbit"/>
</dbReference>
<accession>A0A8J2W7N5</accession>
<dbReference type="Pfam" id="PF10344">
    <property type="entry name" value="Hobbit"/>
    <property type="match status" value="1"/>
</dbReference>
<gene>
    <name evidence="2" type="ORF">DCHRY22_LOCUS15548</name>
</gene>
<evidence type="ECO:0000313" key="2">
    <source>
        <dbReference type="EMBL" id="CAG9585055.1"/>
    </source>
</evidence>
<comment type="caution">
    <text evidence="2">The sequence shown here is derived from an EMBL/GenBank/DDBJ whole genome shotgun (WGS) entry which is preliminary data.</text>
</comment>
<feature type="region of interest" description="Disordered" evidence="1">
    <location>
        <begin position="248"/>
        <end position="292"/>
    </location>
</feature>
<feature type="region of interest" description="Disordered" evidence="1">
    <location>
        <begin position="1049"/>
        <end position="1073"/>
    </location>
</feature>
<name>A0A8J2W7N5_9NEOP</name>
<proteinExistence type="predicted"/>
<feature type="compositionally biased region" description="Basic and acidic residues" evidence="1">
    <location>
        <begin position="868"/>
        <end position="885"/>
    </location>
</feature>